<comment type="caution">
    <text evidence="1">The sequence shown here is derived from an EMBL/GenBank/DDBJ whole genome shotgun (WGS) entry which is preliminary data.</text>
</comment>
<keyword evidence="2" id="KW-1185">Reference proteome</keyword>
<dbReference type="AlphaFoldDB" id="A0AAV5SFL6"/>
<sequence>FRVKSDDNGVSLSKRFFRQKMRNIQKEADAEKLEEIASQVSTSCLIAMRTKIVLSQNLGSHAPLLTI</sequence>
<dbReference type="EMBL" id="BTSX01000001">
    <property type="protein sequence ID" value="GMS78486.1"/>
    <property type="molecule type" value="Genomic_DNA"/>
</dbReference>
<accession>A0AAV5SFL6</accession>
<dbReference type="Proteomes" id="UP001432027">
    <property type="component" value="Unassembled WGS sequence"/>
</dbReference>
<organism evidence="1 2">
    <name type="scientific">Pristionchus entomophagus</name>
    <dbReference type="NCBI Taxonomy" id="358040"/>
    <lineage>
        <taxon>Eukaryota</taxon>
        <taxon>Metazoa</taxon>
        <taxon>Ecdysozoa</taxon>
        <taxon>Nematoda</taxon>
        <taxon>Chromadorea</taxon>
        <taxon>Rhabditida</taxon>
        <taxon>Rhabditina</taxon>
        <taxon>Diplogasteromorpha</taxon>
        <taxon>Diplogasteroidea</taxon>
        <taxon>Neodiplogasteridae</taxon>
        <taxon>Pristionchus</taxon>
    </lineage>
</organism>
<reference evidence="1" key="1">
    <citation type="submission" date="2023-10" db="EMBL/GenBank/DDBJ databases">
        <title>Genome assembly of Pristionchus species.</title>
        <authorList>
            <person name="Yoshida K."/>
            <person name="Sommer R.J."/>
        </authorList>
    </citation>
    <scope>NUCLEOTIDE SEQUENCE</scope>
    <source>
        <strain evidence="1">RS0144</strain>
    </source>
</reference>
<proteinExistence type="predicted"/>
<protein>
    <submittedName>
        <fullName evidence="1">Uncharacterized protein</fullName>
    </submittedName>
</protein>
<feature type="non-terminal residue" evidence="1">
    <location>
        <position position="1"/>
    </location>
</feature>
<evidence type="ECO:0000313" key="1">
    <source>
        <dbReference type="EMBL" id="GMS78486.1"/>
    </source>
</evidence>
<gene>
    <name evidence="1" type="ORF">PENTCL1PPCAC_661</name>
</gene>
<evidence type="ECO:0000313" key="2">
    <source>
        <dbReference type="Proteomes" id="UP001432027"/>
    </source>
</evidence>
<name>A0AAV5SFL6_9BILA</name>